<accession>S9SIS3</accession>
<comment type="catalytic activity">
    <reaction evidence="4">
        <text>dTTP + H2O = dTMP + diphosphate + H(+)</text>
        <dbReference type="Rhea" id="RHEA:28534"/>
        <dbReference type="ChEBI" id="CHEBI:15377"/>
        <dbReference type="ChEBI" id="CHEBI:15378"/>
        <dbReference type="ChEBI" id="CHEBI:33019"/>
        <dbReference type="ChEBI" id="CHEBI:37568"/>
        <dbReference type="ChEBI" id="CHEBI:63528"/>
        <dbReference type="EC" id="3.6.1.9"/>
    </reaction>
</comment>
<dbReference type="OrthoDB" id="9807767at2"/>
<dbReference type="Pfam" id="PF02545">
    <property type="entry name" value="Maf"/>
    <property type="match status" value="1"/>
</dbReference>
<dbReference type="SUPFAM" id="SSF52972">
    <property type="entry name" value="ITPase-like"/>
    <property type="match status" value="1"/>
</dbReference>
<evidence type="ECO:0000256" key="2">
    <source>
        <dbReference type="ARBA" id="ARBA00022801"/>
    </source>
</evidence>
<feature type="site" description="Important for substrate specificity" evidence="4">
    <location>
        <position position="160"/>
    </location>
</feature>
<dbReference type="GO" id="GO:0036221">
    <property type="term" value="F:UTP diphosphatase activity"/>
    <property type="evidence" value="ECO:0007669"/>
    <property type="project" value="RHEA"/>
</dbReference>
<evidence type="ECO:0000256" key="4">
    <source>
        <dbReference type="HAMAP-Rule" id="MF_00528"/>
    </source>
</evidence>
<dbReference type="HOGENOM" id="CLU_040416_2_1_5"/>
<dbReference type="EC" id="3.6.1.9" evidence="4"/>
<dbReference type="PANTHER" id="PTHR43213">
    <property type="entry name" value="BIFUNCTIONAL DTTP/UTP PYROPHOSPHATASE/METHYLTRANSFERASE PROTEIN-RELATED"/>
    <property type="match status" value="1"/>
</dbReference>
<feature type="site" description="Important for substrate specificity" evidence="4">
    <location>
        <position position="78"/>
    </location>
</feature>
<dbReference type="Gene3D" id="3.90.950.10">
    <property type="match status" value="1"/>
</dbReference>
<proteinExistence type="inferred from homology"/>
<dbReference type="EMBL" id="AOLV01000010">
    <property type="protein sequence ID" value="EPX86259.1"/>
    <property type="molecule type" value="Genomic_DNA"/>
</dbReference>
<keyword evidence="2 4" id="KW-0378">Hydrolase</keyword>
<comment type="function">
    <text evidence="4">Nucleoside triphosphate pyrophosphatase that hydrolyzes dTTP and UTP. May have a dual role in cell division arrest and in preventing the incorporation of modified nucleotides into cellular nucleic acids.</text>
</comment>
<evidence type="ECO:0000256" key="3">
    <source>
        <dbReference type="ARBA" id="ARBA00023080"/>
    </source>
</evidence>
<comment type="similarity">
    <text evidence="4">Belongs to the Maf family. YhdE subfamily.</text>
</comment>
<comment type="caution">
    <text evidence="4">Lacks conserved residue(s) required for the propagation of feature annotation.</text>
</comment>
<evidence type="ECO:0000313" key="6">
    <source>
        <dbReference type="Proteomes" id="UP000015346"/>
    </source>
</evidence>
<keyword evidence="6" id="KW-1185">Reference proteome</keyword>
<keyword evidence="3 4" id="KW-0546">Nucleotide metabolism</keyword>
<dbReference type="Proteomes" id="UP000015346">
    <property type="component" value="Unassembled WGS sequence"/>
</dbReference>
<dbReference type="RefSeq" id="WP_021097167.1">
    <property type="nucleotide sequence ID" value="NZ_KE557320.1"/>
</dbReference>
<dbReference type="NCBIfam" id="TIGR00172">
    <property type="entry name" value="maf"/>
    <property type="match status" value="1"/>
</dbReference>
<feature type="site" description="Important for substrate specificity" evidence="4">
    <location>
        <position position="20"/>
    </location>
</feature>
<dbReference type="CDD" id="cd00555">
    <property type="entry name" value="Maf"/>
    <property type="match status" value="1"/>
</dbReference>
<dbReference type="GO" id="GO:0005737">
    <property type="term" value="C:cytoplasm"/>
    <property type="evidence" value="ECO:0007669"/>
    <property type="project" value="UniProtKB-SubCell"/>
</dbReference>
<dbReference type="AlphaFoldDB" id="S9SIS3"/>
<comment type="subcellular location">
    <subcellularLocation>
        <location evidence="4">Cytoplasm</location>
    </subcellularLocation>
</comment>
<evidence type="ECO:0000313" key="5">
    <source>
        <dbReference type="EMBL" id="EPX86259.1"/>
    </source>
</evidence>
<dbReference type="STRING" id="1123069.ruthe_01071"/>
<gene>
    <name evidence="5" type="ORF">ruthe_01071</name>
</gene>
<dbReference type="HAMAP" id="MF_00528">
    <property type="entry name" value="Maf"/>
    <property type="match status" value="1"/>
</dbReference>
<dbReference type="PIRSF" id="PIRSF006305">
    <property type="entry name" value="Maf"/>
    <property type="match status" value="1"/>
</dbReference>
<dbReference type="InterPro" id="IPR003697">
    <property type="entry name" value="Maf-like"/>
</dbReference>
<feature type="active site" description="Proton acceptor" evidence="4">
    <location>
        <position position="77"/>
    </location>
</feature>
<keyword evidence="4" id="KW-0963">Cytoplasm</keyword>
<comment type="cofactor">
    <cofactor evidence="1 4">
        <name>a divalent metal cation</name>
        <dbReference type="ChEBI" id="CHEBI:60240"/>
    </cofactor>
</comment>
<dbReference type="GO" id="GO:0009117">
    <property type="term" value="P:nucleotide metabolic process"/>
    <property type="evidence" value="ECO:0007669"/>
    <property type="project" value="UniProtKB-KW"/>
</dbReference>
<dbReference type="InterPro" id="IPR029001">
    <property type="entry name" value="ITPase-like_fam"/>
</dbReference>
<dbReference type="GO" id="GO:0036218">
    <property type="term" value="F:dTTP diphosphatase activity"/>
    <property type="evidence" value="ECO:0007669"/>
    <property type="project" value="RHEA"/>
</dbReference>
<sequence length="198" mass="21327">MTPLPPDPGLRLVLGSASPRRLDLLAQAGIVPDAVRPPEIDESPRKAESPRDYVRRIAREKLEAVAPGEREIALCADTTVALGRRILGKPADEEEAGRMLRLLSGRRHRVVTAVTVGRSGRVWERTVTTTVQVKPLTGEEIATYLATGDWRGKAGSYAIQGPFGAMIPWINGSFTGVVGLPLAETIGLLRAAGYRRGS</sequence>
<reference evidence="5 6" key="1">
    <citation type="journal article" date="2013" name="Stand. Genomic Sci.">
        <title>Genome sequence of the reddish-pigmented Rubellimicrobium thermophilum type strain (DSM 16684(T)), a member of the Roseobacter clade.</title>
        <authorList>
            <person name="Fiebig A."/>
            <person name="Riedel T."/>
            <person name="Gronow S."/>
            <person name="Petersen J."/>
            <person name="Klenk H.P."/>
            <person name="Goker M."/>
        </authorList>
    </citation>
    <scope>NUCLEOTIDE SEQUENCE [LARGE SCALE GENOMIC DNA]</scope>
    <source>
        <strain evidence="5 6">DSM 16684</strain>
    </source>
</reference>
<name>S9SIS3_9RHOB</name>
<evidence type="ECO:0000256" key="1">
    <source>
        <dbReference type="ARBA" id="ARBA00001968"/>
    </source>
</evidence>
<dbReference type="PATRIC" id="fig|1123069.3.peg.1042"/>
<protein>
    <recommendedName>
        <fullName evidence="4">dTTP/UTP pyrophosphatase</fullName>
        <shortName evidence="4">dTTPase/UTPase</shortName>
        <ecNumber evidence="4">3.6.1.9</ecNumber>
    </recommendedName>
    <alternativeName>
        <fullName evidence="4">Nucleoside triphosphate pyrophosphatase</fullName>
    </alternativeName>
    <alternativeName>
        <fullName evidence="4">Nucleotide pyrophosphatase</fullName>
        <shortName evidence="4">Nucleotide PPase</shortName>
    </alternativeName>
</protein>
<dbReference type="PANTHER" id="PTHR43213:SF5">
    <property type="entry name" value="BIFUNCTIONAL DTTP_UTP PYROPHOSPHATASE_METHYLTRANSFERASE PROTEIN-RELATED"/>
    <property type="match status" value="1"/>
</dbReference>
<comment type="catalytic activity">
    <reaction evidence="4">
        <text>UTP + H2O = UMP + diphosphate + H(+)</text>
        <dbReference type="Rhea" id="RHEA:29395"/>
        <dbReference type="ChEBI" id="CHEBI:15377"/>
        <dbReference type="ChEBI" id="CHEBI:15378"/>
        <dbReference type="ChEBI" id="CHEBI:33019"/>
        <dbReference type="ChEBI" id="CHEBI:46398"/>
        <dbReference type="ChEBI" id="CHEBI:57865"/>
        <dbReference type="EC" id="3.6.1.9"/>
    </reaction>
</comment>
<comment type="caution">
    <text evidence="5">The sequence shown here is derived from an EMBL/GenBank/DDBJ whole genome shotgun (WGS) entry which is preliminary data.</text>
</comment>
<organism evidence="5 6">
    <name type="scientific">Rubellimicrobium thermophilum DSM 16684</name>
    <dbReference type="NCBI Taxonomy" id="1123069"/>
    <lineage>
        <taxon>Bacteria</taxon>
        <taxon>Pseudomonadati</taxon>
        <taxon>Pseudomonadota</taxon>
        <taxon>Alphaproteobacteria</taxon>
        <taxon>Rhodobacterales</taxon>
        <taxon>Roseobacteraceae</taxon>
        <taxon>Rubellimicrobium</taxon>
    </lineage>
</organism>